<name>A0A1F7I3I3_9BACT</name>
<sequence>MVELPKFFLFLKRYAVSRLYSFGTAFENLKDVVVALLVVKRGKYSTSFLNTSFVILVITVIVGAPAIAENASFGNSLNETRPVYAASVVTVDPFENPVTTNSTENLRPRDSVISYLVREGETIGSIAQKFNISIDTVKWANNLKTDTIKIGQSLKILPVSGVAHAVQSGENVYSIAKKYSTSAQNIVNFPFNDFADLDTFQLTPGQTLIIPDGVIEEAKPIYENQGRYFAQIQAGVKGTSTFIWPTSGGITQYPVWYHMALDIANAAAPPVLASDTGTVTFAGCIQYGYGCHIILDHGNGYQTLYGHLSSINVSPGQAVEKGQTIGVMGSSGRSTGTHLHFEVRSGGALLNPLNFLQ</sequence>
<dbReference type="Pfam" id="PF01551">
    <property type="entry name" value="Peptidase_M23"/>
    <property type="match status" value="1"/>
</dbReference>
<evidence type="ECO:0000256" key="1">
    <source>
        <dbReference type="SAM" id="Phobius"/>
    </source>
</evidence>
<dbReference type="InterPro" id="IPR016047">
    <property type="entry name" value="M23ase_b-sheet_dom"/>
</dbReference>
<dbReference type="EMBL" id="MGAC01000026">
    <property type="protein sequence ID" value="OGK37960.1"/>
    <property type="molecule type" value="Genomic_DNA"/>
</dbReference>
<feature type="transmembrane region" description="Helical" evidence="1">
    <location>
        <begin position="20"/>
        <end position="39"/>
    </location>
</feature>
<accession>A0A1F7I3I3</accession>
<dbReference type="AlphaFoldDB" id="A0A1F7I3I3"/>
<feature type="domain" description="LysM" evidence="2">
    <location>
        <begin position="162"/>
        <end position="210"/>
    </location>
</feature>
<dbReference type="Gene3D" id="2.70.70.10">
    <property type="entry name" value="Glucose Permease (Domain IIA)"/>
    <property type="match status" value="1"/>
</dbReference>
<dbReference type="PANTHER" id="PTHR21666:SF270">
    <property type="entry name" value="MUREIN HYDROLASE ACTIVATOR ENVC"/>
    <property type="match status" value="1"/>
</dbReference>
<dbReference type="PROSITE" id="PS51782">
    <property type="entry name" value="LYSM"/>
    <property type="match status" value="2"/>
</dbReference>
<dbReference type="InterPro" id="IPR036779">
    <property type="entry name" value="LysM_dom_sf"/>
</dbReference>
<dbReference type="InterPro" id="IPR011055">
    <property type="entry name" value="Dup_hybrid_motif"/>
</dbReference>
<dbReference type="InterPro" id="IPR018392">
    <property type="entry name" value="LysM"/>
</dbReference>
<evidence type="ECO:0000259" key="2">
    <source>
        <dbReference type="PROSITE" id="PS51782"/>
    </source>
</evidence>
<feature type="domain" description="LysM" evidence="2">
    <location>
        <begin position="113"/>
        <end position="156"/>
    </location>
</feature>
<comment type="caution">
    <text evidence="3">The sequence shown here is derived from an EMBL/GenBank/DDBJ whole genome shotgun (WGS) entry which is preliminary data.</text>
</comment>
<organism evidence="3 4">
    <name type="scientific">Candidatus Roizmanbacteria bacterium RIFCSPHIGHO2_12_FULL_41_11</name>
    <dbReference type="NCBI Taxonomy" id="1802052"/>
    <lineage>
        <taxon>Bacteria</taxon>
        <taxon>Candidatus Roizmaniibacteriota</taxon>
    </lineage>
</organism>
<dbReference type="CDD" id="cd00118">
    <property type="entry name" value="LysM"/>
    <property type="match status" value="2"/>
</dbReference>
<gene>
    <name evidence="3" type="ORF">A3F03_00765</name>
</gene>
<dbReference type="SUPFAM" id="SSF54106">
    <property type="entry name" value="LysM domain"/>
    <property type="match status" value="2"/>
</dbReference>
<dbReference type="Proteomes" id="UP000176803">
    <property type="component" value="Unassembled WGS sequence"/>
</dbReference>
<dbReference type="Gene3D" id="3.10.350.10">
    <property type="entry name" value="LysM domain"/>
    <property type="match status" value="2"/>
</dbReference>
<dbReference type="SMART" id="SM00257">
    <property type="entry name" value="LysM"/>
    <property type="match status" value="2"/>
</dbReference>
<keyword evidence="1" id="KW-0472">Membrane</keyword>
<dbReference type="Pfam" id="PF01476">
    <property type="entry name" value="LysM"/>
    <property type="match status" value="2"/>
</dbReference>
<proteinExistence type="predicted"/>
<dbReference type="PANTHER" id="PTHR21666">
    <property type="entry name" value="PEPTIDASE-RELATED"/>
    <property type="match status" value="1"/>
</dbReference>
<evidence type="ECO:0000313" key="3">
    <source>
        <dbReference type="EMBL" id="OGK37960.1"/>
    </source>
</evidence>
<keyword evidence="1" id="KW-1133">Transmembrane helix</keyword>
<dbReference type="CDD" id="cd12797">
    <property type="entry name" value="M23_peptidase"/>
    <property type="match status" value="1"/>
</dbReference>
<reference evidence="3 4" key="1">
    <citation type="journal article" date="2016" name="Nat. Commun.">
        <title>Thousands of microbial genomes shed light on interconnected biogeochemical processes in an aquifer system.</title>
        <authorList>
            <person name="Anantharaman K."/>
            <person name="Brown C.T."/>
            <person name="Hug L.A."/>
            <person name="Sharon I."/>
            <person name="Castelle C.J."/>
            <person name="Probst A.J."/>
            <person name="Thomas B.C."/>
            <person name="Singh A."/>
            <person name="Wilkins M.J."/>
            <person name="Karaoz U."/>
            <person name="Brodie E.L."/>
            <person name="Williams K.H."/>
            <person name="Hubbard S.S."/>
            <person name="Banfield J.F."/>
        </authorList>
    </citation>
    <scope>NUCLEOTIDE SEQUENCE [LARGE SCALE GENOMIC DNA]</scope>
</reference>
<protein>
    <recommendedName>
        <fullName evidence="2">LysM domain-containing protein</fullName>
    </recommendedName>
</protein>
<dbReference type="GO" id="GO:0004222">
    <property type="term" value="F:metalloendopeptidase activity"/>
    <property type="evidence" value="ECO:0007669"/>
    <property type="project" value="TreeGrafter"/>
</dbReference>
<evidence type="ECO:0000313" key="4">
    <source>
        <dbReference type="Proteomes" id="UP000176803"/>
    </source>
</evidence>
<dbReference type="SUPFAM" id="SSF51261">
    <property type="entry name" value="Duplicated hybrid motif"/>
    <property type="match status" value="1"/>
</dbReference>
<dbReference type="InterPro" id="IPR050570">
    <property type="entry name" value="Cell_wall_metabolism_enzyme"/>
</dbReference>
<keyword evidence="1" id="KW-0812">Transmembrane</keyword>
<feature type="transmembrane region" description="Helical" evidence="1">
    <location>
        <begin position="48"/>
        <end position="68"/>
    </location>
</feature>